<dbReference type="InterPro" id="IPR037923">
    <property type="entry name" value="HTH-like"/>
</dbReference>
<dbReference type="InterPro" id="IPR018060">
    <property type="entry name" value="HTH_AraC"/>
</dbReference>
<feature type="domain" description="HTH araC/xylS-type" evidence="4">
    <location>
        <begin position="163"/>
        <end position="260"/>
    </location>
</feature>
<evidence type="ECO:0000256" key="1">
    <source>
        <dbReference type="ARBA" id="ARBA00023015"/>
    </source>
</evidence>
<comment type="caution">
    <text evidence="5">The sequence shown here is derived from an EMBL/GenBank/DDBJ whole genome shotgun (WGS) entry which is preliminary data.</text>
</comment>
<evidence type="ECO:0000256" key="3">
    <source>
        <dbReference type="ARBA" id="ARBA00023163"/>
    </source>
</evidence>
<keyword evidence="6" id="KW-1185">Reference proteome</keyword>
<keyword evidence="3" id="KW-0804">Transcription</keyword>
<dbReference type="PANTHER" id="PTHR43280:SF28">
    <property type="entry name" value="HTH-TYPE TRANSCRIPTIONAL ACTIVATOR RHAS"/>
    <property type="match status" value="1"/>
</dbReference>
<sequence length="266" mass="31277">MNDFYNFFQSAKLDVDMAAYLDIGTEWKHMVSAFQYVRIYYIRSGSARLTLTDGILPLEEGYMYFIPAFSILNGTCDHHLGHYFIHIIPDLVTEHFLKLLPLQHRIKMDRDTADYLFCLLSKTFNQRSFYSQFAMDSVLKLILSYFFENMQELSVPSGMERFTKVFEYIDSHINEKIHIKDLSALVYMDDAYFSNLFKKTFGVSLQKYILEKKTDKARYLLSTDMTIADIANALDFYDAASFTNFFKKQTNLTPKDFRKQLFTLKP</sequence>
<protein>
    <submittedName>
        <fullName evidence="5">AraC family transcriptional regulator</fullName>
    </submittedName>
</protein>
<dbReference type="Gene3D" id="1.10.10.60">
    <property type="entry name" value="Homeodomain-like"/>
    <property type="match status" value="2"/>
</dbReference>
<dbReference type="SUPFAM" id="SSF51215">
    <property type="entry name" value="Regulatory protein AraC"/>
    <property type="match status" value="1"/>
</dbReference>
<proteinExistence type="predicted"/>
<dbReference type="OrthoDB" id="9816335at2"/>
<dbReference type="GO" id="GO:0003700">
    <property type="term" value="F:DNA-binding transcription factor activity"/>
    <property type="evidence" value="ECO:0007669"/>
    <property type="project" value="InterPro"/>
</dbReference>
<dbReference type="InterPro" id="IPR009057">
    <property type="entry name" value="Homeodomain-like_sf"/>
</dbReference>
<accession>A0A4Q2KCD6</accession>
<organism evidence="5 6">
    <name type="scientific">Candidatus Borkfalkia ceftriaxoniphila</name>
    <dbReference type="NCBI Taxonomy" id="2508949"/>
    <lineage>
        <taxon>Bacteria</taxon>
        <taxon>Bacillati</taxon>
        <taxon>Bacillota</taxon>
        <taxon>Clostridia</taxon>
        <taxon>Christensenellales</taxon>
        <taxon>Christensenellaceae</taxon>
        <taxon>Candidatus Borkfalkia</taxon>
    </lineage>
</organism>
<dbReference type="SMART" id="SM00342">
    <property type="entry name" value="HTH_ARAC"/>
    <property type="match status" value="1"/>
</dbReference>
<dbReference type="AlphaFoldDB" id="A0A4Q2KCD6"/>
<dbReference type="RefSeq" id="WP_129225783.1">
    <property type="nucleotide sequence ID" value="NZ_SDOZ01000002.1"/>
</dbReference>
<dbReference type="Proteomes" id="UP000291269">
    <property type="component" value="Unassembled WGS sequence"/>
</dbReference>
<evidence type="ECO:0000256" key="2">
    <source>
        <dbReference type="ARBA" id="ARBA00023125"/>
    </source>
</evidence>
<evidence type="ECO:0000259" key="4">
    <source>
        <dbReference type="PROSITE" id="PS01124"/>
    </source>
</evidence>
<dbReference type="PROSITE" id="PS01124">
    <property type="entry name" value="HTH_ARAC_FAMILY_2"/>
    <property type="match status" value="1"/>
</dbReference>
<dbReference type="EMBL" id="SDOZ01000002">
    <property type="protein sequence ID" value="RXZ62254.1"/>
    <property type="molecule type" value="Genomic_DNA"/>
</dbReference>
<keyword evidence="2" id="KW-0238">DNA-binding</keyword>
<evidence type="ECO:0000313" key="6">
    <source>
        <dbReference type="Proteomes" id="UP000291269"/>
    </source>
</evidence>
<evidence type="ECO:0000313" key="5">
    <source>
        <dbReference type="EMBL" id="RXZ62254.1"/>
    </source>
</evidence>
<dbReference type="GO" id="GO:0043565">
    <property type="term" value="F:sequence-specific DNA binding"/>
    <property type="evidence" value="ECO:0007669"/>
    <property type="project" value="InterPro"/>
</dbReference>
<dbReference type="Pfam" id="PF12833">
    <property type="entry name" value="HTH_18"/>
    <property type="match status" value="1"/>
</dbReference>
<keyword evidence="1" id="KW-0805">Transcription regulation</keyword>
<dbReference type="PANTHER" id="PTHR43280">
    <property type="entry name" value="ARAC-FAMILY TRANSCRIPTIONAL REGULATOR"/>
    <property type="match status" value="1"/>
</dbReference>
<dbReference type="SUPFAM" id="SSF46689">
    <property type="entry name" value="Homeodomain-like"/>
    <property type="match status" value="2"/>
</dbReference>
<gene>
    <name evidence="5" type="ORF">ESZ91_07630</name>
</gene>
<reference evidence="5 6" key="1">
    <citation type="journal article" date="2019" name="Gut">
        <title>Antibiotics-induced monodominance of a novel gut bacterial order.</title>
        <authorList>
            <person name="Hildebrand F."/>
            <person name="Moitinho-Silva L."/>
            <person name="Blasche S."/>
            <person name="Jahn M.T."/>
            <person name="Gossmann T.I."/>
            <person name="Heuerta-Cepas J."/>
            <person name="Hercog R."/>
            <person name="Luetge M."/>
            <person name="Bahram M."/>
            <person name="Pryszlak A."/>
            <person name="Alves R.J."/>
            <person name="Waszak S.M."/>
            <person name="Zhu A."/>
            <person name="Ye L."/>
            <person name="Costea P.I."/>
            <person name="Aalvink S."/>
            <person name="Belzer C."/>
            <person name="Forslund S.K."/>
            <person name="Sunagawa S."/>
            <person name="Hentschel U."/>
            <person name="Merten C."/>
            <person name="Patil K.R."/>
            <person name="Benes V."/>
            <person name="Bork P."/>
        </authorList>
    </citation>
    <scope>NUCLEOTIDE SEQUENCE [LARGE SCALE GENOMIC DNA]</scope>
    <source>
        <strain evidence="5 6">HDS1380</strain>
    </source>
</reference>
<name>A0A4Q2KCD6_9FIRM</name>